<sequence length="168" mass="18175">MTHSITKRFVVAGTLLMLVSTPILAKQPPVATKKPKGKSVVVIKPSHRPVKKAPVHRSYHYKKVPAGATFVLIAGISYAVINNAYYKRSSDTYVYVEQPPVSASTTQTTTVTNTAPAIDTSNHGKIVDVLPSNVTTVTVDGATFYVQGSDWYAPIAGTNQFVIIEPQF</sequence>
<organism evidence="3 4">
    <name type="scientific">Vibrio agarivorans</name>
    <dbReference type="NCBI Taxonomy" id="153622"/>
    <lineage>
        <taxon>Bacteria</taxon>
        <taxon>Pseudomonadati</taxon>
        <taxon>Pseudomonadota</taxon>
        <taxon>Gammaproteobacteria</taxon>
        <taxon>Vibrionales</taxon>
        <taxon>Vibrionaceae</taxon>
        <taxon>Vibrio</taxon>
    </lineage>
</organism>
<keyword evidence="1" id="KW-1133">Transmembrane helix</keyword>
<evidence type="ECO:0000313" key="4">
    <source>
        <dbReference type="Proteomes" id="UP001169719"/>
    </source>
</evidence>
<keyword evidence="2" id="KW-0732">Signal</keyword>
<reference evidence="3" key="1">
    <citation type="submission" date="2024-05" db="EMBL/GenBank/DDBJ databases">
        <title>Genome Sequences of Four Agar- Degrading Marine Bacteria.</title>
        <authorList>
            <person name="Phillips E.K."/>
            <person name="Shaffer J.C."/>
            <person name="Henson M.W."/>
            <person name="Temperton B."/>
            <person name="Thrash C.J."/>
            <person name="Martin M.O."/>
        </authorList>
    </citation>
    <scope>NUCLEOTIDE SEQUENCE</scope>
    <source>
        <strain evidence="3">EKP203</strain>
    </source>
</reference>
<evidence type="ECO:0000313" key="3">
    <source>
        <dbReference type="EMBL" id="MDN2482657.1"/>
    </source>
</evidence>
<feature type="transmembrane region" description="Helical" evidence="1">
    <location>
        <begin position="64"/>
        <end position="81"/>
    </location>
</feature>
<protein>
    <recommendedName>
        <fullName evidence="5">DUF1236 domain-containing protein</fullName>
    </recommendedName>
</protein>
<keyword evidence="1" id="KW-0812">Transmembrane</keyword>
<evidence type="ECO:0000256" key="1">
    <source>
        <dbReference type="SAM" id="Phobius"/>
    </source>
</evidence>
<keyword evidence="4" id="KW-1185">Reference proteome</keyword>
<feature type="signal peptide" evidence="2">
    <location>
        <begin position="1"/>
        <end position="25"/>
    </location>
</feature>
<dbReference type="EMBL" id="JAUEOZ010000002">
    <property type="protein sequence ID" value="MDN2482657.1"/>
    <property type="molecule type" value="Genomic_DNA"/>
</dbReference>
<evidence type="ECO:0000256" key="2">
    <source>
        <dbReference type="SAM" id="SignalP"/>
    </source>
</evidence>
<feature type="chain" id="PRO_5046705582" description="DUF1236 domain-containing protein" evidence="2">
    <location>
        <begin position="26"/>
        <end position="168"/>
    </location>
</feature>
<keyword evidence="1" id="KW-0472">Membrane</keyword>
<gene>
    <name evidence="3" type="ORF">QWJ08_15065</name>
</gene>
<name>A0ABT7Y3T4_9VIBR</name>
<dbReference type="RefSeq" id="WP_289962714.1">
    <property type="nucleotide sequence ID" value="NZ_JAUEOZ010000002.1"/>
</dbReference>
<accession>A0ABT7Y3T4</accession>
<dbReference type="Proteomes" id="UP001169719">
    <property type="component" value="Unassembled WGS sequence"/>
</dbReference>
<comment type="caution">
    <text evidence="3">The sequence shown here is derived from an EMBL/GenBank/DDBJ whole genome shotgun (WGS) entry which is preliminary data.</text>
</comment>
<proteinExistence type="predicted"/>
<evidence type="ECO:0008006" key="5">
    <source>
        <dbReference type="Google" id="ProtNLM"/>
    </source>
</evidence>